<evidence type="ECO:0000259" key="6">
    <source>
        <dbReference type="Pfam" id="PF04542"/>
    </source>
</evidence>
<dbReference type="InterPro" id="IPR013324">
    <property type="entry name" value="RNA_pol_sigma_r3/r4-like"/>
</dbReference>
<evidence type="ECO:0000256" key="1">
    <source>
        <dbReference type="ARBA" id="ARBA00023015"/>
    </source>
</evidence>
<dbReference type="GO" id="GO:0003677">
    <property type="term" value="F:DNA binding"/>
    <property type="evidence" value="ECO:0007669"/>
    <property type="project" value="UniProtKB-KW"/>
</dbReference>
<evidence type="ECO:0000313" key="9">
    <source>
        <dbReference type="Proteomes" id="UP000254072"/>
    </source>
</evidence>
<dbReference type="PRINTS" id="PR00046">
    <property type="entry name" value="SIGMA70FCT"/>
</dbReference>
<dbReference type="InterPro" id="IPR000943">
    <property type="entry name" value="RNA_pol_sigma70"/>
</dbReference>
<evidence type="ECO:0000256" key="4">
    <source>
        <dbReference type="ARBA" id="ARBA00023163"/>
    </source>
</evidence>
<dbReference type="SUPFAM" id="SSF88659">
    <property type="entry name" value="Sigma3 and sigma4 domains of RNA polymerase sigma factors"/>
    <property type="match status" value="1"/>
</dbReference>
<feature type="domain" description="RNA polymerase sigma-70 region 2" evidence="6">
    <location>
        <begin position="44"/>
        <end position="106"/>
    </location>
</feature>
<evidence type="ECO:0000313" key="8">
    <source>
        <dbReference type="EMBL" id="SUB85489.1"/>
    </source>
</evidence>
<dbReference type="NCBIfam" id="TIGR02937">
    <property type="entry name" value="sigma70-ECF"/>
    <property type="match status" value="1"/>
</dbReference>
<dbReference type="InterPro" id="IPR007627">
    <property type="entry name" value="RNA_pol_sigma70_r2"/>
</dbReference>
<keyword evidence="2" id="KW-0731">Sigma factor</keyword>
<dbReference type="InterPro" id="IPR036388">
    <property type="entry name" value="WH-like_DNA-bd_sf"/>
</dbReference>
<dbReference type="Gene3D" id="1.10.601.10">
    <property type="entry name" value="RNA Polymerase Primary Sigma Factor"/>
    <property type="match status" value="1"/>
</dbReference>
<dbReference type="CDD" id="cd06171">
    <property type="entry name" value="Sigma70_r4"/>
    <property type="match status" value="1"/>
</dbReference>
<dbReference type="InterPro" id="IPR007630">
    <property type="entry name" value="RNA_pol_sigma70_r4"/>
</dbReference>
<keyword evidence="3" id="KW-0238">DNA-binding</keyword>
<keyword evidence="1" id="KW-0805">Transcription regulation</keyword>
<proteinExistence type="predicted"/>
<evidence type="ECO:0000256" key="3">
    <source>
        <dbReference type="ARBA" id="ARBA00023125"/>
    </source>
</evidence>
<dbReference type="InterPro" id="IPR009042">
    <property type="entry name" value="RNA_pol_sigma70_r1_2"/>
</dbReference>
<dbReference type="InterPro" id="IPR013325">
    <property type="entry name" value="RNA_pol_sigma_r2"/>
</dbReference>
<evidence type="ECO:0000259" key="7">
    <source>
        <dbReference type="Pfam" id="PF04545"/>
    </source>
</evidence>
<accession>A0A379DYS5</accession>
<organism evidence="8 9">
    <name type="scientific">Prevotella disiens</name>
    <dbReference type="NCBI Taxonomy" id="28130"/>
    <lineage>
        <taxon>Bacteria</taxon>
        <taxon>Pseudomonadati</taxon>
        <taxon>Bacteroidota</taxon>
        <taxon>Bacteroidia</taxon>
        <taxon>Bacteroidales</taxon>
        <taxon>Prevotellaceae</taxon>
        <taxon>Prevotella</taxon>
    </lineage>
</organism>
<gene>
    <name evidence="8" type="primary">rpoD_1</name>
    <name evidence="8" type="ORF">NCTC11157_01214</name>
</gene>
<keyword evidence="4" id="KW-0804">Transcription</keyword>
<dbReference type="InterPro" id="IPR050239">
    <property type="entry name" value="Sigma-70_RNA_pol_init_factors"/>
</dbReference>
<dbReference type="PANTHER" id="PTHR30603:SF47">
    <property type="entry name" value="RNA POLYMERASE SIGMA FACTOR SIGD, CHLOROPLASTIC"/>
    <property type="match status" value="1"/>
</dbReference>
<dbReference type="Pfam" id="PF04545">
    <property type="entry name" value="Sigma70_r4"/>
    <property type="match status" value="1"/>
</dbReference>
<dbReference type="PANTHER" id="PTHR30603">
    <property type="entry name" value="RNA POLYMERASE SIGMA FACTOR RPO"/>
    <property type="match status" value="1"/>
</dbReference>
<dbReference type="Pfam" id="PF04542">
    <property type="entry name" value="Sigma70_r2"/>
    <property type="match status" value="1"/>
</dbReference>
<feature type="domain" description="RNA polymerase sigma-70 region 4" evidence="7">
    <location>
        <begin position="175"/>
        <end position="228"/>
    </location>
</feature>
<dbReference type="Proteomes" id="UP000254072">
    <property type="component" value="Unassembled WGS sequence"/>
</dbReference>
<evidence type="ECO:0000256" key="2">
    <source>
        <dbReference type="ARBA" id="ARBA00023082"/>
    </source>
</evidence>
<dbReference type="GO" id="GO:0016987">
    <property type="term" value="F:sigma factor activity"/>
    <property type="evidence" value="ECO:0007669"/>
    <property type="project" value="UniProtKB-KW"/>
</dbReference>
<dbReference type="InterPro" id="IPR014284">
    <property type="entry name" value="RNA_pol_sigma-70_dom"/>
</dbReference>
<dbReference type="Pfam" id="PF00140">
    <property type="entry name" value="Sigma70_r1_2"/>
    <property type="match status" value="1"/>
</dbReference>
<dbReference type="AlphaFoldDB" id="A0A379DYS5"/>
<reference evidence="8 9" key="1">
    <citation type="submission" date="2018-06" db="EMBL/GenBank/DDBJ databases">
        <authorList>
            <consortium name="Pathogen Informatics"/>
            <person name="Doyle S."/>
        </authorList>
    </citation>
    <scope>NUCLEOTIDE SEQUENCE [LARGE SCALE GENOMIC DNA]</scope>
    <source>
        <strain evidence="8 9">NCTC11157</strain>
    </source>
</reference>
<feature type="domain" description="RNA polymerase sigma-70 region 1.2" evidence="5">
    <location>
        <begin position="8"/>
        <end position="35"/>
    </location>
</feature>
<dbReference type="GO" id="GO:0006352">
    <property type="term" value="P:DNA-templated transcription initiation"/>
    <property type="evidence" value="ECO:0007669"/>
    <property type="project" value="InterPro"/>
</dbReference>
<protein>
    <submittedName>
        <fullName evidence="8">RNA polymerase sigma factor rpoD</fullName>
    </submittedName>
</protein>
<dbReference type="SUPFAM" id="SSF88946">
    <property type="entry name" value="Sigma2 domain of RNA polymerase sigma factors"/>
    <property type="match status" value="1"/>
</dbReference>
<dbReference type="Gene3D" id="1.10.10.10">
    <property type="entry name" value="Winged helix-like DNA-binding domain superfamily/Winged helix DNA-binding domain"/>
    <property type="match status" value="1"/>
</dbReference>
<dbReference type="EMBL" id="UGTL01000001">
    <property type="protein sequence ID" value="SUB85489.1"/>
    <property type="molecule type" value="Genomic_DNA"/>
</dbReference>
<name>A0A379DYS5_9BACT</name>
<sequence length="235" mass="26980">MKMATNEKYIKDIANEQLLSDKEEQELAKQIKIGDAKALEKLTKSNLKFVVSIAHQYKNRGLGEDDLISEGNIGMMYAAQKFDGTKGIRFVKFAAPYIRKAMEEAINEQLETFKVQNKDEKKPRKRTAHRVSIDQPIPAGSNGTFTLQTILENANSQHADENLTKQIVREEIKKAMSVLDARQRKVISLLYAIKDEEAYTMQETADIMDIKRERVRQIRKKALRKLKKQINKGKL</sequence>
<evidence type="ECO:0000259" key="5">
    <source>
        <dbReference type="Pfam" id="PF00140"/>
    </source>
</evidence>